<proteinExistence type="predicted"/>
<evidence type="ECO:0000256" key="1">
    <source>
        <dbReference type="SAM" id="SignalP"/>
    </source>
</evidence>
<evidence type="ECO:0000313" key="2">
    <source>
        <dbReference type="EMBL" id="PKI43827.1"/>
    </source>
</evidence>
<sequence>MARGKRLVRCLRSSLVLCNTSAAEVTGCSRKTIASMLSDSLDCPRLRLHRGYLIIRHLHRQSIRKGFETSSRGIVNSRNALRLWGICGKKYGVVPWEKSLFVPPATHGVPRAVDICFRESGHHYSGVSATTMEVDEIHSLIGGMTVLVCDRELGHALLVELSLPVFAVEGLDLLLGVSLG</sequence>
<feature type="signal peptide" evidence="1">
    <location>
        <begin position="1"/>
        <end position="22"/>
    </location>
</feature>
<dbReference type="AlphaFoldDB" id="A0A2I0IIJ0"/>
<evidence type="ECO:0000313" key="3">
    <source>
        <dbReference type="Proteomes" id="UP000233551"/>
    </source>
</evidence>
<reference evidence="2 3" key="1">
    <citation type="submission" date="2017-11" db="EMBL/GenBank/DDBJ databases">
        <title>De-novo sequencing of pomegranate (Punica granatum L.) genome.</title>
        <authorList>
            <person name="Akparov Z."/>
            <person name="Amiraslanov A."/>
            <person name="Hajiyeva S."/>
            <person name="Abbasov M."/>
            <person name="Kaur K."/>
            <person name="Hamwieh A."/>
            <person name="Solovyev V."/>
            <person name="Salamov A."/>
            <person name="Braich B."/>
            <person name="Kosarev P."/>
            <person name="Mahmoud A."/>
            <person name="Hajiyev E."/>
            <person name="Babayeva S."/>
            <person name="Izzatullayeva V."/>
            <person name="Mammadov A."/>
            <person name="Mammadov A."/>
            <person name="Sharifova S."/>
            <person name="Ojaghi J."/>
            <person name="Eynullazada K."/>
            <person name="Bayramov B."/>
            <person name="Abdulazimova A."/>
            <person name="Shahmuradov I."/>
        </authorList>
    </citation>
    <scope>NUCLEOTIDE SEQUENCE [LARGE SCALE GENOMIC DNA]</scope>
    <source>
        <strain evidence="3">cv. AG2017</strain>
        <tissue evidence="2">Leaf</tissue>
    </source>
</reference>
<comment type="caution">
    <text evidence="2">The sequence shown here is derived from an EMBL/GenBank/DDBJ whole genome shotgun (WGS) entry which is preliminary data.</text>
</comment>
<name>A0A2I0IIJ0_PUNGR</name>
<dbReference type="EMBL" id="PGOL01002971">
    <property type="protein sequence ID" value="PKI43827.1"/>
    <property type="molecule type" value="Genomic_DNA"/>
</dbReference>
<protein>
    <submittedName>
        <fullName evidence="2">Uncharacterized protein</fullName>
    </submittedName>
</protein>
<keyword evidence="1" id="KW-0732">Signal</keyword>
<organism evidence="2 3">
    <name type="scientific">Punica granatum</name>
    <name type="common">Pomegranate</name>
    <dbReference type="NCBI Taxonomy" id="22663"/>
    <lineage>
        <taxon>Eukaryota</taxon>
        <taxon>Viridiplantae</taxon>
        <taxon>Streptophyta</taxon>
        <taxon>Embryophyta</taxon>
        <taxon>Tracheophyta</taxon>
        <taxon>Spermatophyta</taxon>
        <taxon>Magnoliopsida</taxon>
        <taxon>eudicotyledons</taxon>
        <taxon>Gunneridae</taxon>
        <taxon>Pentapetalae</taxon>
        <taxon>rosids</taxon>
        <taxon>malvids</taxon>
        <taxon>Myrtales</taxon>
        <taxon>Lythraceae</taxon>
        <taxon>Punica</taxon>
    </lineage>
</organism>
<accession>A0A2I0IIJ0</accession>
<keyword evidence="3" id="KW-1185">Reference proteome</keyword>
<feature type="chain" id="PRO_5014149965" evidence="1">
    <location>
        <begin position="23"/>
        <end position="180"/>
    </location>
</feature>
<dbReference type="Proteomes" id="UP000233551">
    <property type="component" value="Unassembled WGS sequence"/>
</dbReference>
<gene>
    <name evidence="2" type="ORF">CRG98_035778</name>
</gene>